<organism evidence="2 3">
    <name type="scientific">Coniella lustricola</name>
    <dbReference type="NCBI Taxonomy" id="2025994"/>
    <lineage>
        <taxon>Eukaryota</taxon>
        <taxon>Fungi</taxon>
        <taxon>Dikarya</taxon>
        <taxon>Ascomycota</taxon>
        <taxon>Pezizomycotina</taxon>
        <taxon>Sordariomycetes</taxon>
        <taxon>Sordariomycetidae</taxon>
        <taxon>Diaporthales</taxon>
        <taxon>Schizoparmaceae</taxon>
        <taxon>Coniella</taxon>
    </lineage>
</organism>
<dbReference type="OrthoDB" id="6499973at2759"/>
<keyword evidence="3" id="KW-1185">Reference proteome</keyword>
<accession>A0A2T3A9S2</accession>
<dbReference type="Proteomes" id="UP000241462">
    <property type="component" value="Unassembled WGS sequence"/>
</dbReference>
<feature type="compositionally biased region" description="Basic and acidic residues" evidence="1">
    <location>
        <begin position="57"/>
        <end position="71"/>
    </location>
</feature>
<protein>
    <submittedName>
        <fullName evidence="2">Uncharacterized protein</fullName>
    </submittedName>
</protein>
<evidence type="ECO:0000313" key="3">
    <source>
        <dbReference type="Proteomes" id="UP000241462"/>
    </source>
</evidence>
<feature type="compositionally biased region" description="Basic and acidic residues" evidence="1">
    <location>
        <begin position="16"/>
        <end position="48"/>
    </location>
</feature>
<sequence length="110" mass="12167">MAEKSQILHSLVDNNDAEKTQHYDSSDHDGSWKSSHDGDRDDAAHDLETLTQPITHQETRTSNRRSGDLRRNASNVLTAVASRMSTRGWPDPGPPPDGGMKAWTQVACGW</sequence>
<gene>
    <name evidence="2" type="ORF">BD289DRAFT_234345</name>
</gene>
<feature type="region of interest" description="Disordered" evidence="1">
    <location>
        <begin position="1"/>
        <end position="100"/>
    </location>
</feature>
<proteinExistence type="predicted"/>
<evidence type="ECO:0000313" key="2">
    <source>
        <dbReference type="EMBL" id="PSR87389.1"/>
    </source>
</evidence>
<dbReference type="InParanoid" id="A0A2T3A9S2"/>
<name>A0A2T3A9S2_9PEZI</name>
<reference evidence="2 3" key="1">
    <citation type="journal article" date="2018" name="Mycol. Prog.">
        <title>Coniella lustricola, a new species from submerged detritus.</title>
        <authorList>
            <person name="Raudabaugh D.B."/>
            <person name="Iturriaga T."/>
            <person name="Carver A."/>
            <person name="Mondo S."/>
            <person name="Pangilinan J."/>
            <person name="Lipzen A."/>
            <person name="He G."/>
            <person name="Amirebrahimi M."/>
            <person name="Grigoriev I.V."/>
            <person name="Miller A.N."/>
        </authorList>
    </citation>
    <scope>NUCLEOTIDE SEQUENCE [LARGE SCALE GENOMIC DNA]</scope>
    <source>
        <strain evidence="2 3">B22-T-1</strain>
    </source>
</reference>
<dbReference type="AlphaFoldDB" id="A0A2T3A9S2"/>
<dbReference type="EMBL" id="KZ678429">
    <property type="protein sequence ID" value="PSR87389.1"/>
    <property type="molecule type" value="Genomic_DNA"/>
</dbReference>
<evidence type="ECO:0000256" key="1">
    <source>
        <dbReference type="SAM" id="MobiDB-lite"/>
    </source>
</evidence>